<evidence type="ECO:0000313" key="2">
    <source>
        <dbReference type="EMBL" id="GAI14267.1"/>
    </source>
</evidence>
<reference evidence="2" key="1">
    <citation type="journal article" date="2014" name="Front. Microbiol.">
        <title>High frequency of phylogenetically diverse reductive dehalogenase-homologous genes in deep subseafloor sedimentary metagenomes.</title>
        <authorList>
            <person name="Kawai M."/>
            <person name="Futagami T."/>
            <person name="Toyoda A."/>
            <person name="Takaki Y."/>
            <person name="Nishi S."/>
            <person name="Hori S."/>
            <person name="Arai W."/>
            <person name="Tsubouchi T."/>
            <person name="Morono Y."/>
            <person name="Uchiyama I."/>
            <person name="Ito T."/>
            <person name="Fujiyama A."/>
            <person name="Inagaki F."/>
            <person name="Takami H."/>
        </authorList>
    </citation>
    <scope>NUCLEOTIDE SEQUENCE</scope>
    <source>
        <strain evidence="2">Expedition CK06-06</strain>
    </source>
</reference>
<sequence length="81" mass="9409">MHKVELTPSAQHELDKLGRVEFERIVAVIRALEANPRPSGVRKLRGPIYRIRVGDWRIIYAMFNKDRLVIVGKIARRSEDT</sequence>
<dbReference type="PANTHER" id="PTHR38813">
    <property type="match status" value="1"/>
</dbReference>
<dbReference type="PANTHER" id="PTHR38813:SF1">
    <property type="entry name" value="TOXIN RELE1-RELATED"/>
    <property type="match status" value="1"/>
</dbReference>
<dbReference type="Gene3D" id="3.30.2310.20">
    <property type="entry name" value="RelE-like"/>
    <property type="match status" value="1"/>
</dbReference>
<gene>
    <name evidence="2" type="ORF">S06H3_16019</name>
</gene>
<comment type="caution">
    <text evidence="2">The sequence shown here is derived from an EMBL/GenBank/DDBJ whole genome shotgun (WGS) entry which is preliminary data.</text>
</comment>
<evidence type="ECO:0000256" key="1">
    <source>
        <dbReference type="ARBA" id="ARBA00022649"/>
    </source>
</evidence>
<dbReference type="Pfam" id="PF05016">
    <property type="entry name" value="ParE_toxin"/>
    <property type="match status" value="1"/>
</dbReference>
<dbReference type="InterPro" id="IPR035093">
    <property type="entry name" value="RelE/ParE_toxin_dom_sf"/>
</dbReference>
<dbReference type="InterPro" id="IPR007712">
    <property type="entry name" value="RelE/ParE_toxin"/>
</dbReference>
<dbReference type="EMBL" id="BARV01007905">
    <property type="protein sequence ID" value="GAI14267.1"/>
    <property type="molecule type" value="Genomic_DNA"/>
</dbReference>
<protein>
    <recommendedName>
        <fullName evidence="3">Type II toxin-antitoxin system RelE/ParE family toxin</fullName>
    </recommendedName>
</protein>
<organism evidence="2">
    <name type="scientific">marine sediment metagenome</name>
    <dbReference type="NCBI Taxonomy" id="412755"/>
    <lineage>
        <taxon>unclassified sequences</taxon>
        <taxon>metagenomes</taxon>
        <taxon>ecological metagenomes</taxon>
    </lineage>
</organism>
<name>X1L4I4_9ZZZZ</name>
<dbReference type="InterPro" id="IPR052747">
    <property type="entry name" value="TA_system_RelE_toxin"/>
</dbReference>
<dbReference type="SUPFAM" id="SSF143011">
    <property type="entry name" value="RelE-like"/>
    <property type="match status" value="1"/>
</dbReference>
<keyword evidence="1" id="KW-1277">Toxin-antitoxin system</keyword>
<evidence type="ECO:0008006" key="3">
    <source>
        <dbReference type="Google" id="ProtNLM"/>
    </source>
</evidence>
<dbReference type="AlphaFoldDB" id="X1L4I4"/>
<proteinExistence type="predicted"/>
<accession>X1L4I4</accession>